<evidence type="ECO:0000256" key="1">
    <source>
        <dbReference type="ARBA" id="ARBA00004196"/>
    </source>
</evidence>
<dbReference type="SUPFAM" id="SSF111369">
    <property type="entry name" value="HlyD-like secretion proteins"/>
    <property type="match status" value="1"/>
</dbReference>
<accession>A0ABV9GRH6</accession>
<dbReference type="InterPro" id="IPR050465">
    <property type="entry name" value="UPF0194_transport"/>
</dbReference>
<comment type="caution">
    <text evidence="4">The sequence shown here is derived from an EMBL/GenBank/DDBJ whole genome shotgun (WGS) entry which is preliminary data.</text>
</comment>
<evidence type="ECO:0000256" key="3">
    <source>
        <dbReference type="SAM" id="Coils"/>
    </source>
</evidence>
<dbReference type="Gene3D" id="1.10.287.470">
    <property type="entry name" value="Helix hairpin bin"/>
    <property type="match status" value="1"/>
</dbReference>
<evidence type="ECO:0000256" key="2">
    <source>
        <dbReference type="ARBA" id="ARBA00023054"/>
    </source>
</evidence>
<keyword evidence="5" id="KW-1185">Reference proteome</keyword>
<dbReference type="Gene3D" id="2.40.50.100">
    <property type="match status" value="1"/>
</dbReference>
<dbReference type="PANTHER" id="PTHR32347">
    <property type="entry name" value="EFFLUX SYSTEM COMPONENT YKNX-RELATED"/>
    <property type="match status" value="1"/>
</dbReference>
<sequence>MSHASPSAASLVAQLEARARAANTPAELAFSVANDTLPLLGFRQALVFAGSGKQARLQTISGLALPAEDSPYLIWLRRCWPWMQQQVGEAGGWLPAPTAGGSAPAEADGPQMAPPPAEVLDGWAEWWPQGLYAVPLRRRDGVVLAWVAFLLEKPPTVLQQQALAHLAVQWGYCWEMLGGKPRVGMRQRWQALGRKRHVLWLVLALLLVMPVRQSALAPAEIVALDATTVASPLDGVVKAFHVRPNQAVQAGDLLFSLDDTTLRNRLEVATQSVAVADAEWMAASQKAFDNFQSKGELALLQGRAQEKRAELAAVQAQLARIDVRAPHDGIAVFGAVDDWLGRPVVTGERIVQMANPASAGVLIYLPVADALVLEENAPVKLFLTVRPLSPLLAHIAETSYQASLSPDNVASYRLRATLDAPANRDDARIGLRGTAKISGGWVPLAYYLLRRPLATLRAWSGW</sequence>
<evidence type="ECO:0000313" key="4">
    <source>
        <dbReference type="EMBL" id="MFC4620627.1"/>
    </source>
</evidence>
<comment type="subcellular location">
    <subcellularLocation>
        <location evidence="1">Cell envelope</location>
    </subcellularLocation>
</comment>
<protein>
    <submittedName>
        <fullName evidence="4">Efflux RND transporter periplasmic adaptor subunit</fullName>
    </submittedName>
</protein>
<dbReference type="PANTHER" id="PTHR32347:SF23">
    <property type="entry name" value="BLL5650 PROTEIN"/>
    <property type="match status" value="1"/>
</dbReference>
<gene>
    <name evidence="4" type="ORF">ACFO3A_00130</name>
</gene>
<reference evidence="5" key="1">
    <citation type="journal article" date="2019" name="Int. J. Syst. Evol. Microbiol.">
        <title>The Global Catalogue of Microorganisms (GCM) 10K type strain sequencing project: providing services to taxonomists for standard genome sequencing and annotation.</title>
        <authorList>
            <consortium name="The Broad Institute Genomics Platform"/>
            <consortium name="The Broad Institute Genome Sequencing Center for Infectious Disease"/>
            <person name="Wu L."/>
            <person name="Ma J."/>
        </authorList>
    </citation>
    <scope>NUCLEOTIDE SEQUENCE [LARGE SCALE GENOMIC DNA]</scope>
    <source>
        <strain evidence="5">JCM 11650</strain>
    </source>
</reference>
<dbReference type="EMBL" id="JBHSEW010000001">
    <property type="protein sequence ID" value="MFC4620627.1"/>
    <property type="molecule type" value="Genomic_DNA"/>
</dbReference>
<dbReference type="Proteomes" id="UP001595967">
    <property type="component" value="Unassembled WGS sequence"/>
</dbReference>
<keyword evidence="2 3" id="KW-0175">Coiled coil</keyword>
<proteinExistence type="predicted"/>
<name>A0ABV9GRH6_9BURK</name>
<evidence type="ECO:0000313" key="5">
    <source>
        <dbReference type="Proteomes" id="UP001595967"/>
    </source>
</evidence>
<organism evidence="4 5">
    <name type="scientific">Comamonas nitrativorans</name>
    <dbReference type="NCBI Taxonomy" id="108437"/>
    <lineage>
        <taxon>Bacteria</taxon>
        <taxon>Pseudomonadati</taxon>
        <taxon>Pseudomonadota</taxon>
        <taxon>Betaproteobacteria</taxon>
        <taxon>Burkholderiales</taxon>
        <taxon>Comamonadaceae</taxon>
        <taxon>Comamonas</taxon>
    </lineage>
</organism>
<dbReference type="RefSeq" id="WP_377722910.1">
    <property type="nucleotide sequence ID" value="NZ_JBHSEW010000001.1"/>
</dbReference>
<feature type="coiled-coil region" evidence="3">
    <location>
        <begin position="297"/>
        <end position="324"/>
    </location>
</feature>